<keyword evidence="3" id="KW-1185">Reference proteome</keyword>
<feature type="region of interest" description="Disordered" evidence="1">
    <location>
        <begin position="1"/>
        <end position="28"/>
    </location>
</feature>
<protein>
    <submittedName>
        <fullName evidence="2">Uncharacterized protein</fullName>
    </submittedName>
</protein>
<sequence length="155" mass="16412">MLVGVWGTGGRPARAGASSKGRGGVGEGERDLGRAAVVRLAGSWLSKMQVRDKTSVLGAHTRSRARQAAVCYGCSETSNSARWTPSGDGGLRENVFYMLLTPTLSMYTTANTHLGMLGRRICRNTTVAALSDQETRVEGGRDGGRAGSEQPWGHC</sequence>
<feature type="region of interest" description="Disordered" evidence="1">
    <location>
        <begin position="132"/>
        <end position="155"/>
    </location>
</feature>
<dbReference type="Proteomes" id="UP000324222">
    <property type="component" value="Unassembled WGS sequence"/>
</dbReference>
<organism evidence="2 3">
    <name type="scientific">Portunus trituberculatus</name>
    <name type="common">Swimming crab</name>
    <name type="synonym">Neptunus trituberculatus</name>
    <dbReference type="NCBI Taxonomy" id="210409"/>
    <lineage>
        <taxon>Eukaryota</taxon>
        <taxon>Metazoa</taxon>
        <taxon>Ecdysozoa</taxon>
        <taxon>Arthropoda</taxon>
        <taxon>Crustacea</taxon>
        <taxon>Multicrustacea</taxon>
        <taxon>Malacostraca</taxon>
        <taxon>Eumalacostraca</taxon>
        <taxon>Eucarida</taxon>
        <taxon>Decapoda</taxon>
        <taxon>Pleocyemata</taxon>
        <taxon>Brachyura</taxon>
        <taxon>Eubrachyura</taxon>
        <taxon>Portunoidea</taxon>
        <taxon>Portunidae</taxon>
        <taxon>Portuninae</taxon>
        <taxon>Portunus</taxon>
    </lineage>
</organism>
<feature type="compositionally biased region" description="Low complexity" evidence="1">
    <location>
        <begin position="11"/>
        <end position="20"/>
    </location>
</feature>
<name>A0A5B7JW31_PORTR</name>
<reference evidence="2 3" key="1">
    <citation type="submission" date="2019-05" db="EMBL/GenBank/DDBJ databases">
        <title>Another draft genome of Portunus trituberculatus and its Hox gene families provides insights of decapod evolution.</title>
        <authorList>
            <person name="Jeong J.-H."/>
            <person name="Song I."/>
            <person name="Kim S."/>
            <person name="Choi T."/>
            <person name="Kim D."/>
            <person name="Ryu S."/>
            <person name="Kim W."/>
        </authorList>
    </citation>
    <scope>NUCLEOTIDE SEQUENCE [LARGE SCALE GENOMIC DNA]</scope>
    <source>
        <tissue evidence="2">Muscle</tissue>
    </source>
</reference>
<gene>
    <name evidence="2" type="ORF">E2C01_094009</name>
</gene>
<feature type="compositionally biased region" description="Basic and acidic residues" evidence="1">
    <location>
        <begin position="133"/>
        <end position="144"/>
    </location>
</feature>
<dbReference type="AlphaFoldDB" id="A0A5B7JW31"/>
<comment type="caution">
    <text evidence="2">The sequence shown here is derived from an EMBL/GenBank/DDBJ whole genome shotgun (WGS) entry which is preliminary data.</text>
</comment>
<dbReference type="EMBL" id="VSRR010114942">
    <property type="protein sequence ID" value="MPC98633.1"/>
    <property type="molecule type" value="Genomic_DNA"/>
</dbReference>
<proteinExistence type="predicted"/>
<evidence type="ECO:0000313" key="2">
    <source>
        <dbReference type="EMBL" id="MPC98633.1"/>
    </source>
</evidence>
<evidence type="ECO:0000256" key="1">
    <source>
        <dbReference type="SAM" id="MobiDB-lite"/>
    </source>
</evidence>
<accession>A0A5B7JW31</accession>
<evidence type="ECO:0000313" key="3">
    <source>
        <dbReference type="Proteomes" id="UP000324222"/>
    </source>
</evidence>
<feature type="compositionally biased region" description="Gly residues" evidence="1">
    <location>
        <begin position="1"/>
        <end position="10"/>
    </location>
</feature>